<accession>A0ABS4BJH4</accession>
<reference evidence="1 2" key="1">
    <citation type="submission" date="2021-04" db="EMBL/GenBank/DDBJ databases">
        <title>Whole genome sequence of Jiella sp. KSK16Y-1.</title>
        <authorList>
            <person name="Tuo L."/>
        </authorList>
    </citation>
    <scope>NUCLEOTIDE SEQUENCE [LARGE SCALE GENOMIC DNA]</scope>
    <source>
        <strain evidence="1 2">KSK16Y-1</strain>
    </source>
</reference>
<dbReference type="RefSeq" id="WP_209595393.1">
    <property type="nucleotide sequence ID" value="NZ_JAGJCF010000011.1"/>
</dbReference>
<keyword evidence="2" id="KW-1185">Reference proteome</keyword>
<sequence>MDLPPGLLDMFPTVHPWRQCWRFGCRYLRHGGGSGRGRGAALKVHPILQPEHGIDILENMETRELPADDVNECFCVLGQARLRGAVQMIINPIAIR</sequence>
<name>A0ABS4BJH4_9HYPH</name>
<gene>
    <name evidence="1" type="ORF">J6595_15045</name>
</gene>
<dbReference type="EMBL" id="JAGJCF010000011">
    <property type="protein sequence ID" value="MBP0616901.1"/>
    <property type="molecule type" value="Genomic_DNA"/>
</dbReference>
<evidence type="ECO:0000313" key="1">
    <source>
        <dbReference type="EMBL" id="MBP0616901.1"/>
    </source>
</evidence>
<dbReference type="Proteomes" id="UP000678276">
    <property type="component" value="Unassembled WGS sequence"/>
</dbReference>
<organism evidence="1 2">
    <name type="scientific">Jiella mangrovi</name>
    <dbReference type="NCBI Taxonomy" id="2821407"/>
    <lineage>
        <taxon>Bacteria</taxon>
        <taxon>Pseudomonadati</taxon>
        <taxon>Pseudomonadota</taxon>
        <taxon>Alphaproteobacteria</taxon>
        <taxon>Hyphomicrobiales</taxon>
        <taxon>Aurantimonadaceae</taxon>
        <taxon>Jiella</taxon>
    </lineage>
</organism>
<protein>
    <submittedName>
        <fullName evidence="1">Uncharacterized protein</fullName>
    </submittedName>
</protein>
<proteinExistence type="predicted"/>
<evidence type="ECO:0000313" key="2">
    <source>
        <dbReference type="Proteomes" id="UP000678276"/>
    </source>
</evidence>
<comment type="caution">
    <text evidence="1">The sequence shown here is derived from an EMBL/GenBank/DDBJ whole genome shotgun (WGS) entry which is preliminary data.</text>
</comment>